<feature type="compositionally biased region" description="Low complexity" evidence="1">
    <location>
        <begin position="196"/>
        <end position="206"/>
    </location>
</feature>
<evidence type="ECO:0000313" key="3">
    <source>
        <dbReference type="Proteomes" id="UP001464378"/>
    </source>
</evidence>
<evidence type="ECO:0000313" key="2">
    <source>
        <dbReference type="EMBL" id="MEQ2445082.1"/>
    </source>
</evidence>
<evidence type="ECO:0008006" key="4">
    <source>
        <dbReference type="Google" id="ProtNLM"/>
    </source>
</evidence>
<evidence type="ECO:0000256" key="1">
    <source>
        <dbReference type="SAM" id="MobiDB-lite"/>
    </source>
</evidence>
<proteinExistence type="predicted"/>
<dbReference type="InterPro" id="IPR008160">
    <property type="entry name" value="Collagen"/>
</dbReference>
<feature type="region of interest" description="Disordered" evidence="1">
    <location>
        <begin position="153"/>
        <end position="271"/>
    </location>
</feature>
<dbReference type="InterPro" id="IPR050149">
    <property type="entry name" value="Collagen_superfamily"/>
</dbReference>
<protein>
    <recommendedName>
        <fullName evidence="4">Collagen triple helix repeat protein</fullName>
    </recommendedName>
</protein>
<sequence>MIHFDDWRLTKDEGPVIARQYDNLTGRLEILGAFPEGWDWTLLVQADKHLDLIALTPMEGGLGVDLTAEMLAVSGYYTVQLKGVRGELVRHTNQVRIFIPDSLSGDANWPEVPSEFSQVEANIRALGAHPPVPGDEGFWLVWDLERDEYVTSDLPLPDVSVGPQGPEGPQGPQGEPGPQGPQGEPGPQGEKGEQGEPGPQGETGPAGPEGPQGPQGEKGDTGPQGPQGEKGEKGDTGPQGPQGPKGDTGPQGPAGDGVPPVSGGSDGDVLTISEGSPVWAGPKQGISWSPAGVQEMDGVESAVAFSCDFHALFVVTVFGTQQPLNAQKATISVTHKSGKTCMFYPQSLNSTQFNPKNVFIIFGGSRNRAMIFMKGESIIYTGSVGNALEQGFDTVSDDVVDPVETVTVTFDAPPVSGTLVYVEGM</sequence>
<dbReference type="EMBL" id="JBBMFK010000043">
    <property type="protein sequence ID" value="MEQ2445082.1"/>
    <property type="molecule type" value="Genomic_DNA"/>
</dbReference>
<organism evidence="2 3">
    <name type="scientific">Pseudoflavonifractor intestinihominis</name>
    <dbReference type="NCBI Taxonomy" id="3133171"/>
    <lineage>
        <taxon>Bacteria</taxon>
        <taxon>Bacillati</taxon>
        <taxon>Bacillota</taxon>
        <taxon>Clostridia</taxon>
        <taxon>Eubacteriales</taxon>
        <taxon>Oscillospiraceae</taxon>
        <taxon>Pseudoflavonifractor</taxon>
    </lineage>
</organism>
<dbReference type="Proteomes" id="UP001464378">
    <property type="component" value="Unassembled WGS sequence"/>
</dbReference>
<comment type="caution">
    <text evidence="2">The sequence shown here is derived from an EMBL/GenBank/DDBJ whole genome shotgun (WGS) entry which is preliminary data.</text>
</comment>
<dbReference type="PANTHER" id="PTHR24023:SF1082">
    <property type="entry name" value="COLLAGEN TRIPLE HELIX REPEAT"/>
    <property type="match status" value="1"/>
</dbReference>
<accession>A0ABV1EEF5</accession>
<reference evidence="2 3" key="1">
    <citation type="submission" date="2024-03" db="EMBL/GenBank/DDBJ databases">
        <title>Human intestinal bacterial collection.</title>
        <authorList>
            <person name="Pauvert C."/>
            <person name="Hitch T.C.A."/>
            <person name="Clavel T."/>
        </authorList>
    </citation>
    <scope>NUCLEOTIDE SEQUENCE [LARGE SCALE GENOMIC DNA]</scope>
    <source>
        <strain evidence="2 3">CLA-AP-H29</strain>
    </source>
</reference>
<keyword evidence="3" id="KW-1185">Reference proteome</keyword>
<name>A0ABV1EEF5_9FIRM</name>
<dbReference type="Pfam" id="PF01391">
    <property type="entry name" value="Collagen"/>
    <property type="match status" value="1"/>
</dbReference>
<dbReference type="PANTHER" id="PTHR24023">
    <property type="entry name" value="COLLAGEN ALPHA"/>
    <property type="match status" value="1"/>
</dbReference>
<dbReference type="RefSeq" id="WP_349232711.1">
    <property type="nucleotide sequence ID" value="NZ_JBBMFK010000043.1"/>
</dbReference>
<gene>
    <name evidence="2" type="ORF">WMO64_16645</name>
</gene>